<evidence type="ECO:0000313" key="5">
    <source>
        <dbReference type="Proteomes" id="UP000661691"/>
    </source>
</evidence>
<keyword evidence="5" id="KW-1185">Reference proteome</keyword>
<comment type="caution">
    <text evidence="4">The sequence shown here is derived from an EMBL/GenBank/DDBJ whole genome shotgun (WGS) entry which is preliminary data.</text>
</comment>
<protein>
    <submittedName>
        <fullName evidence="4">Class I SAM-dependent methyltransferase</fullName>
    </submittedName>
</protein>
<gene>
    <name evidence="4" type="ORF">IC620_00685</name>
</gene>
<dbReference type="Gene3D" id="3.40.50.150">
    <property type="entry name" value="Vaccinia Virus protein VP39"/>
    <property type="match status" value="1"/>
</dbReference>
<evidence type="ECO:0000259" key="3">
    <source>
        <dbReference type="Pfam" id="PF13649"/>
    </source>
</evidence>
<dbReference type="PANTHER" id="PTHR43861:SF1">
    <property type="entry name" value="TRANS-ACONITATE 2-METHYLTRANSFERASE"/>
    <property type="match status" value="1"/>
</dbReference>
<dbReference type="GO" id="GO:0032259">
    <property type="term" value="P:methylation"/>
    <property type="evidence" value="ECO:0007669"/>
    <property type="project" value="UniProtKB-KW"/>
</dbReference>
<dbReference type="Proteomes" id="UP000661691">
    <property type="component" value="Unassembled WGS sequence"/>
</dbReference>
<proteinExistence type="predicted"/>
<dbReference type="RefSeq" id="WP_191139217.1">
    <property type="nucleotide sequence ID" value="NZ_JACXAG020000002.1"/>
</dbReference>
<dbReference type="InterPro" id="IPR041698">
    <property type="entry name" value="Methyltransf_25"/>
</dbReference>
<evidence type="ECO:0000313" key="4">
    <source>
        <dbReference type="EMBL" id="MBD1370877.1"/>
    </source>
</evidence>
<dbReference type="EMBL" id="JACXAH010000002">
    <property type="protein sequence ID" value="MBD1370877.1"/>
    <property type="molecule type" value="Genomic_DNA"/>
</dbReference>
<feature type="domain" description="Methyltransferase" evidence="3">
    <location>
        <begin position="44"/>
        <end position="138"/>
    </location>
</feature>
<organism evidence="4 5">
    <name type="scientific">Polycladospora coralii</name>
    <dbReference type="NCBI Taxonomy" id="2771432"/>
    <lineage>
        <taxon>Bacteria</taxon>
        <taxon>Bacillati</taxon>
        <taxon>Bacillota</taxon>
        <taxon>Bacilli</taxon>
        <taxon>Bacillales</taxon>
        <taxon>Thermoactinomycetaceae</taxon>
        <taxon>Polycladospora</taxon>
    </lineage>
</organism>
<reference evidence="4" key="1">
    <citation type="submission" date="2020-09" db="EMBL/GenBank/DDBJ databases">
        <title>A novel bacterium of genus Hazenella, isolated from South China Sea.</title>
        <authorList>
            <person name="Huang H."/>
            <person name="Mo K."/>
            <person name="Hu Y."/>
        </authorList>
    </citation>
    <scope>NUCLEOTIDE SEQUENCE</scope>
    <source>
        <strain evidence="4">IB182357</strain>
    </source>
</reference>
<sequence length="244" mass="28263">MSHWYEKSFGEDYLLVYKHRSKQDASFEVSQIIEWINLTKEDFILDLCCGTGRHTLNFANQGYNIMGMDLSEVLLSYAVHERDNHGVPFIHGDMRHLPFVANSFDVVLNLFTSFGYFQCDGDNQKVLTEMARVLKPNGRFFIDYLNRDAVIDNLVPESSRQEGETYIKEKRRIEGNSVIKDITIVDHKGQREYLEHVKMYTIDQMKEMLDKAGLTIEHAFGNFSGASYSVDSERMIMMGSKQTR</sequence>
<dbReference type="SUPFAM" id="SSF53335">
    <property type="entry name" value="S-adenosyl-L-methionine-dependent methyltransferases"/>
    <property type="match status" value="1"/>
</dbReference>
<dbReference type="Gene3D" id="2.20.25.110">
    <property type="entry name" value="S-adenosyl-L-methionine-dependent methyltransferases"/>
    <property type="match status" value="1"/>
</dbReference>
<accession>A0A926RT48</accession>
<keyword evidence="1 4" id="KW-0489">Methyltransferase</keyword>
<dbReference type="PANTHER" id="PTHR43861">
    <property type="entry name" value="TRANS-ACONITATE 2-METHYLTRANSFERASE-RELATED"/>
    <property type="match status" value="1"/>
</dbReference>
<dbReference type="GO" id="GO:0008168">
    <property type="term" value="F:methyltransferase activity"/>
    <property type="evidence" value="ECO:0007669"/>
    <property type="project" value="UniProtKB-KW"/>
</dbReference>
<dbReference type="AlphaFoldDB" id="A0A926RT48"/>
<evidence type="ECO:0000256" key="2">
    <source>
        <dbReference type="ARBA" id="ARBA00022679"/>
    </source>
</evidence>
<name>A0A926RT48_9BACL</name>
<dbReference type="CDD" id="cd02440">
    <property type="entry name" value="AdoMet_MTases"/>
    <property type="match status" value="1"/>
</dbReference>
<keyword evidence="2" id="KW-0808">Transferase</keyword>
<dbReference type="Pfam" id="PF13649">
    <property type="entry name" value="Methyltransf_25"/>
    <property type="match status" value="1"/>
</dbReference>
<dbReference type="InterPro" id="IPR029063">
    <property type="entry name" value="SAM-dependent_MTases_sf"/>
</dbReference>
<evidence type="ECO:0000256" key="1">
    <source>
        <dbReference type="ARBA" id="ARBA00022603"/>
    </source>
</evidence>